<evidence type="ECO:0000256" key="1">
    <source>
        <dbReference type="ARBA" id="ARBA00000085"/>
    </source>
</evidence>
<name>A0ABP9DQQ9_9GAMM</name>
<evidence type="ECO:0000256" key="5">
    <source>
        <dbReference type="ARBA" id="ARBA00022777"/>
    </source>
</evidence>
<dbReference type="InterPro" id="IPR036097">
    <property type="entry name" value="HisK_dim/P_sf"/>
</dbReference>
<dbReference type="Pfam" id="PF00989">
    <property type="entry name" value="PAS"/>
    <property type="match status" value="1"/>
</dbReference>
<dbReference type="CDD" id="cd00130">
    <property type="entry name" value="PAS"/>
    <property type="match status" value="1"/>
</dbReference>
<keyword evidence="5" id="KW-0418">Kinase</keyword>
<dbReference type="SMART" id="SM00387">
    <property type="entry name" value="HATPase_c"/>
    <property type="match status" value="1"/>
</dbReference>
<dbReference type="InterPro" id="IPR013767">
    <property type="entry name" value="PAS_fold"/>
</dbReference>
<evidence type="ECO:0000256" key="3">
    <source>
        <dbReference type="ARBA" id="ARBA00022553"/>
    </source>
</evidence>
<dbReference type="PANTHER" id="PTHR42878:SF15">
    <property type="entry name" value="BACTERIOPHYTOCHROME"/>
    <property type="match status" value="1"/>
</dbReference>
<feature type="domain" description="PAS" evidence="8">
    <location>
        <begin position="1"/>
        <end position="56"/>
    </location>
</feature>
<comment type="catalytic activity">
    <reaction evidence="1">
        <text>ATP + protein L-histidine = ADP + protein N-phospho-L-histidine.</text>
        <dbReference type="EC" id="2.7.13.3"/>
    </reaction>
</comment>
<evidence type="ECO:0000313" key="11">
    <source>
        <dbReference type="Proteomes" id="UP001501323"/>
    </source>
</evidence>
<comment type="caution">
    <text evidence="10">The sequence shown here is derived from an EMBL/GenBank/DDBJ whole genome shotgun (WGS) entry which is preliminary data.</text>
</comment>
<evidence type="ECO:0000256" key="4">
    <source>
        <dbReference type="ARBA" id="ARBA00022679"/>
    </source>
</evidence>
<gene>
    <name evidence="10" type="ORF">GCM10023332_05780</name>
</gene>
<protein>
    <recommendedName>
        <fullName evidence="2">histidine kinase</fullName>
        <ecNumber evidence="2">2.7.13.3</ecNumber>
    </recommendedName>
</protein>
<keyword evidence="4" id="KW-0808">Transferase</keyword>
<dbReference type="InterPro" id="IPR000014">
    <property type="entry name" value="PAS"/>
</dbReference>
<dbReference type="InterPro" id="IPR003661">
    <property type="entry name" value="HisK_dim/P_dom"/>
</dbReference>
<dbReference type="Gene3D" id="1.10.287.130">
    <property type="match status" value="1"/>
</dbReference>
<dbReference type="PRINTS" id="PR00344">
    <property type="entry name" value="BCTRLSENSOR"/>
</dbReference>
<dbReference type="InterPro" id="IPR050351">
    <property type="entry name" value="BphY/WalK/GraS-like"/>
</dbReference>
<dbReference type="EC" id="2.7.13.3" evidence="2"/>
<dbReference type="PROSITE" id="PS50113">
    <property type="entry name" value="PAC"/>
    <property type="match status" value="1"/>
</dbReference>
<dbReference type="Gene3D" id="3.30.565.10">
    <property type="entry name" value="Histidine kinase-like ATPase, C-terminal domain"/>
    <property type="match status" value="1"/>
</dbReference>
<feature type="domain" description="PAC" evidence="9">
    <location>
        <begin position="60"/>
        <end position="112"/>
    </location>
</feature>
<keyword evidence="11" id="KW-1185">Reference proteome</keyword>
<evidence type="ECO:0000256" key="6">
    <source>
        <dbReference type="ARBA" id="ARBA00023136"/>
    </source>
</evidence>
<dbReference type="EMBL" id="BAABJY010000001">
    <property type="protein sequence ID" value="GAA4856926.1"/>
    <property type="molecule type" value="Genomic_DNA"/>
</dbReference>
<dbReference type="PANTHER" id="PTHR42878">
    <property type="entry name" value="TWO-COMPONENT HISTIDINE KINASE"/>
    <property type="match status" value="1"/>
</dbReference>
<keyword evidence="3" id="KW-0597">Phosphoprotein</keyword>
<dbReference type="SUPFAM" id="SSF55785">
    <property type="entry name" value="PYP-like sensor domain (PAS domain)"/>
    <property type="match status" value="1"/>
</dbReference>
<dbReference type="InterPro" id="IPR004358">
    <property type="entry name" value="Sig_transdc_His_kin-like_C"/>
</dbReference>
<reference evidence="11" key="1">
    <citation type="journal article" date="2019" name="Int. J. Syst. Evol. Microbiol.">
        <title>The Global Catalogue of Microorganisms (GCM) 10K type strain sequencing project: providing services to taxonomists for standard genome sequencing and annotation.</title>
        <authorList>
            <consortium name="The Broad Institute Genomics Platform"/>
            <consortium name="The Broad Institute Genome Sequencing Center for Infectious Disease"/>
            <person name="Wu L."/>
            <person name="Ma J."/>
        </authorList>
    </citation>
    <scope>NUCLEOTIDE SEQUENCE [LARGE SCALE GENOMIC DNA]</scope>
    <source>
        <strain evidence="11">JCM 18392</strain>
    </source>
</reference>
<evidence type="ECO:0000256" key="2">
    <source>
        <dbReference type="ARBA" id="ARBA00012438"/>
    </source>
</evidence>
<evidence type="ECO:0000313" key="10">
    <source>
        <dbReference type="EMBL" id="GAA4856926.1"/>
    </source>
</evidence>
<dbReference type="Gene3D" id="3.30.450.20">
    <property type="entry name" value="PAS domain"/>
    <property type="match status" value="1"/>
</dbReference>
<dbReference type="SMART" id="SM00388">
    <property type="entry name" value="HisKA"/>
    <property type="match status" value="1"/>
</dbReference>
<evidence type="ECO:0000259" key="7">
    <source>
        <dbReference type="PROSITE" id="PS50109"/>
    </source>
</evidence>
<evidence type="ECO:0000259" key="9">
    <source>
        <dbReference type="PROSITE" id="PS50113"/>
    </source>
</evidence>
<dbReference type="InterPro" id="IPR000700">
    <property type="entry name" value="PAS-assoc_C"/>
</dbReference>
<dbReference type="InterPro" id="IPR036890">
    <property type="entry name" value="HATPase_C_sf"/>
</dbReference>
<dbReference type="NCBIfam" id="TIGR00229">
    <property type="entry name" value="sensory_box"/>
    <property type="match status" value="1"/>
</dbReference>
<dbReference type="InterPro" id="IPR005467">
    <property type="entry name" value="His_kinase_dom"/>
</dbReference>
<dbReference type="CDD" id="cd00082">
    <property type="entry name" value="HisKA"/>
    <property type="match status" value="1"/>
</dbReference>
<accession>A0ABP9DQQ9</accession>
<dbReference type="InterPro" id="IPR003594">
    <property type="entry name" value="HATPase_dom"/>
</dbReference>
<feature type="domain" description="Histidine kinase" evidence="7">
    <location>
        <begin position="141"/>
        <end position="355"/>
    </location>
</feature>
<dbReference type="Proteomes" id="UP001501323">
    <property type="component" value="Unassembled WGS sequence"/>
</dbReference>
<sequence>MALVDVDARWLQVNPALERMLGKGADTLAGRPVADAVHPDDAGELRRQWQALADGGQETLAASLRCLRPGGDVVHVALHAGVMRGDGGEPLYFIAQLRDDSARHAAEAALREMDASLERRVTERTATLEHAARQQELFAHGVSHDLRAPLRAIEGFARLLATRYGDALDEAGRGYLDRISGAVERMGGLIDSLLELSRATRTELKAEVVDLSLIAEWTYAELQEKDPGRDADLQVQQDLVVRGDERHLKLLFDHLLQNAWKFSRDREQVRIRVSGERLGDRLVVSVRDEGAGFDMRYADKVFEPFQRLHPPEQGGGHGLGLAIAQRIAERHGGRISAESAPGEGAVFRIELPVHDDSEEIQA</sequence>
<dbReference type="Pfam" id="PF00512">
    <property type="entry name" value="HisKA"/>
    <property type="match status" value="1"/>
</dbReference>
<evidence type="ECO:0000259" key="8">
    <source>
        <dbReference type="PROSITE" id="PS50112"/>
    </source>
</evidence>
<keyword evidence="6" id="KW-0472">Membrane</keyword>
<dbReference type="InterPro" id="IPR035965">
    <property type="entry name" value="PAS-like_dom_sf"/>
</dbReference>
<dbReference type="SUPFAM" id="SSF55874">
    <property type="entry name" value="ATPase domain of HSP90 chaperone/DNA topoisomerase II/histidine kinase"/>
    <property type="match status" value="1"/>
</dbReference>
<proteinExistence type="predicted"/>
<organism evidence="10 11">
    <name type="scientific">Luteimonas vadosa</name>
    <dbReference type="NCBI Taxonomy" id="1165507"/>
    <lineage>
        <taxon>Bacteria</taxon>
        <taxon>Pseudomonadati</taxon>
        <taxon>Pseudomonadota</taxon>
        <taxon>Gammaproteobacteria</taxon>
        <taxon>Lysobacterales</taxon>
        <taxon>Lysobacteraceae</taxon>
        <taxon>Luteimonas</taxon>
    </lineage>
</organism>
<dbReference type="PROSITE" id="PS50112">
    <property type="entry name" value="PAS"/>
    <property type="match status" value="1"/>
</dbReference>
<dbReference type="Pfam" id="PF02518">
    <property type="entry name" value="HATPase_c"/>
    <property type="match status" value="1"/>
</dbReference>
<dbReference type="PROSITE" id="PS50109">
    <property type="entry name" value="HIS_KIN"/>
    <property type="match status" value="1"/>
</dbReference>
<dbReference type="SUPFAM" id="SSF47384">
    <property type="entry name" value="Homodimeric domain of signal transducing histidine kinase"/>
    <property type="match status" value="1"/>
</dbReference>